<evidence type="ECO:0000313" key="2">
    <source>
        <dbReference type="EMBL" id="KAF9451584.1"/>
    </source>
</evidence>
<proteinExistence type="predicted"/>
<keyword evidence="1" id="KW-0812">Transmembrane</keyword>
<feature type="transmembrane region" description="Helical" evidence="1">
    <location>
        <begin position="97"/>
        <end position="117"/>
    </location>
</feature>
<dbReference type="OrthoDB" id="3019750at2759"/>
<keyword evidence="1" id="KW-1133">Transmembrane helix</keyword>
<reference evidence="2" key="1">
    <citation type="submission" date="2020-11" db="EMBL/GenBank/DDBJ databases">
        <authorList>
            <consortium name="DOE Joint Genome Institute"/>
            <person name="Ahrendt S."/>
            <person name="Riley R."/>
            <person name="Andreopoulos W."/>
            <person name="Labutti K."/>
            <person name="Pangilinan J."/>
            <person name="Ruiz-Duenas F.J."/>
            <person name="Barrasa J.M."/>
            <person name="Sanchez-Garcia M."/>
            <person name="Camarero S."/>
            <person name="Miyauchi S."/>
            <person name="Serrano A."/>
            <person name="Linde D."/>
            <person name="Babiker R."/>
            <person name="Drula E."/>
            <person name="Ayuso-Fernandez I."/>
            <person name="Pacheco R."/>
            <person name="Padilla G."/>
            <person name="Ferreira P."/>
            <person name="Barriuso J."/>
            <person name="Kellner H."/>
            <person name="Castanera R."/>
            <person name="Alfaro M."/>
            <person name="Ramirez L."/>
            <person name="Pisabarro A.G."/>
            <person name="Kuo A."/>
            <person name="Tritt A."/>
            <person name="Lipzen A."/>
            <person name="He G."/>
            <person name="Yan M."/>
            <person name="Ng V."/>
            <person name="Cullen D."/>
            <person name="Martin F."/>
            <person name="Rosso M.-N."/>
            <person name="Henrissat B."/>
            <person name="Hibbett D."/>
            <person name="Martinez A.T."/>
            <person name="Grigoriev I.V."/>
        </authorList>
    </citation>
    <scope>NUCLEOTIDE SEQUENCE</scope>
    <source>
        <strain evidence="2">MF-IS2</strain>
    </source>
</reference>
<keyword evidence="1" id="KW-0472">Membrane</keyword>
<organism evidence="2 3">
    <name type="scientific">Macrolepiota fuliginosa MF-IS2</name>
    <dbReference type="NCBI Taxonomy" id="1400762"/>
    <lineage>
        <taxon>Eukaryota</taxon>
        <taxon>Fungi</taxon>
        <taxon>Dikarya</taxon>
        <taxon>Basidiomycota</taxon>
        <taxon>Agaricomycotina</taxon>
        <taxon>Agaricomycetes</taxon>
        <taxon>Agaricomycetidae</taxon>
        <taxon>Agaricales</taxon>
        <taxon>Agaricineae</taxon>
        <taxon>Agaricaceae</taxon>
        <taxon>Macrolepiota</taxon>
    </lineage>
</organism>
<dbReference type="AlphaFoldDB" id="A0A9P6C7T8"/>
<evidence type="ECO:0000313" key="3">
    <source>
        <dbReference type="Proteomes" id="UP000807342"/>
    </source>
</evidence>
<feature type="transmembrane region" description="Helical" evidence="1">
    <location>
        <begin position="66"/>
        <end position="85"/>
    </location>
</feature>
<keyword evidence="3" id="KW-1185">Reference proteome</keyword>
<gene>
    <name evidence="2" type="ORF">P691DRAFT_723845</name>
</gene>
<dbReference type="EMBL" id="MU151083">
    <property type="protein sequence ID" value="KAF9451584.1"/>
    <property type="molecule type" value="Genomic_DNA"/>
</dbReference>
<evidence type="ECO:0000256" key="1">
    <source>
        <dbReference type="SAM" id="Phobius"/>
    </source>
</evidence>
<dbReference type="Proteomes" id="UP000807342">
    <property type="component" value="Unassembled WGS sequence"/>
</dbReference>
<sequence>MFLLATADIGVSYHALLNRTGDLLEGDSGVILQRIYPKFLIHLVNNVMADTLLITRCYIIWSYNKVVMAGAGSLLVTGTVLGFLSEATTSPKLKDLIGPYIIVVFSLNIILTLLTAGRIWWIAREVSRIMGRRVVREFNLAIGILLESGFIYSCSIIAVIVLTPSRYVLVAVAVTTRMVCIMPIFIVVHVALGREVKDVDTSVSLARSRNQEVQLSTAIHFRTSPSRDSNEMAMGDRNEAEV</sequence>
<feature type="transmembrane region" description="Helical" evidence="1">
    <location>
        <begin position="138"/>
        <end position="161"/>
    </location>
</feature>
<protein>
    <submittedName>
        <fullName evidence="2">Uncharacterized protein</fullName>
    </submittedName>
</protein>
<feature type="transmembrane region" description="Helical" evidence="1">
    <location>
        <begin position="167"/>
        <end position="192"/>
    </location>
</feature>
<name>A0A9P6C7T8_9AGAR</name>
<comment type="caution">
    <text evidence="2">The sequence shown here is derived from an EMBL/GenBank/DDBJ whole genome shotgun (WGS) entry which is preliminary data.</text>
</comment>
<accession>A0A9P6C7T8</accession>